<reference evidence="9 10" key="1">
    <citation type="submission" date="2020-12" db="EMBL/GenBank/DDBJ databases">
        <title>Sulforoseuscoccus oceanibium gen. nov., sp. nov., a representative of the phylum Verrucomicrobia with special cytoplasmic membrane, and proposal of Sulforoseuscoccusaceae fam. nov.</title>
        <authorList>
            <person name="Xi F."/>
        </authorList>
    </citation>
    <scope>NUCLEOTIDE SEQUENCE [LARGE SCALE GENOMIC DNA]</scope>
    <source>
        <strain evidence="9 10">T37</strain>
    </source>
</reference>
<dbReference type="GO" id="GO:0005829">
    <property type="term" value="C:cytosol"/>
    <property type="evidence" value="ECO:0007669"/>
    <property type="project" value="TreeGrafter"/>
</dbReference>
<evidence type="ECO:0000256" key="2">
    <source>
        <dbReference type="ARBA" id="ARBA00022490"/>
    </source>
</evidence>
<dbReference type="Gene3D" id="1.10.10.200">
    <property type="match status" value="1"/>
</dbReference>
<dbReference type="Proteomes" id="UP000475117">
    <property type="component" value="Chromosome"/>
</dbReference>
<dbReference type="Pfam" id="PF01709">
    <property type="entry name" value="Transcrip_reg"/>
    <property type="match status" value="1"/>
</dbReference>
<evidence type="ECO:0000259" key="7">
    <source>
        <dbReference type="Pfam" id="PF01709"/>
    </source>
</evidence>
<dbReference type="SUPFAM" id="SSF75625">
    <property type="entry name" value="YebC-like"/>
    <property type="match status" value="1"/>
</dbReference>
<name>A0A6B3LA10_9BACT</name>
<dbReference type="PANTHER" id="PTHR12532">
    <property type="entry name" value="TRANSLATIONAL ACTIVATOR OF CYTOCHROME C OXIDASE 1"/>
    <property type="match status" value="1"/>
</dbReference>
<dbReference type="EMBL" id="CP066776">
    <property type="protein sequence ID" value="QQL46116.1"/>
    <property type="molecule type" value="Genomic_DNA"/>
</dbReference>
<dbReference type="Pfam" id="PF20772">
    <property type="entry name" value="TACO1_YebC_N"/>
    <property type="match status" value="1"/>
</dbReference>
<evidence type="ECO:0000313" key="9">
    <source>
        <dbReference type="EMBL" id="QQL46116.1"/>
    </source>
</evidence>
<dbReference type="PANTHER" id="PTHR12532:SF6">
    <property type="entry name" value="TRANSCRIPTIONAL REGULATORY PROTEIN YEBC-RELATED"/>
    <property type="match status" value="1"/>
</dbReference>
<evidence type="ECO:0000256" key="4">
    <source>
        <dbReference type="ARBA" id="ARBA00023125"/>
    </source>
</evidence>
<sequence length="236" mass="25863">MGRAFEYRRASKEARWDKMSKIFPKLARAITMAAKEGGADPDSNAKLRTAIQNAKAQNMPKDNVDKAIARATGADGAEYTEISYEGKGPHGVMIFVECATDNTNRSVSNLKTVFNKNGGQMVQSGALEFMFSRKAVIEFEVTDAMDLEEIELGLIDAGLEEFEVNEGVAYASGDYTAFASLSKAIEELGIEPRKSSLQRVPTSPIELTEAQMEEVETLIDKLEDDDDVQAVYTNIA</sequence>
<comment type="subcellular location">
    <subcellularLocation>
        <location evidence="6">Cytoplasm</location>
    </subcellularLocation>
</comment>
<protein>
    <recommendedName>
        <fullName evidence="6">Probable transcriptional regulatory protein G3M56_005910</fullName>
    </recommendedName>
</protein>
<dbReference type="InterPro" id="IPR002876">
    <property type="entry name" value="Transcrip_reg_TACO1-like"/>
</dbReference>
<dbReference type="InterPro" id="IPR017856">
    <property type="entry name" value="Integrase-like_N"/>
</dbReference>
<evidence type="ECO:0000259" key="8">
    <source>
        <dbReference type="Pfam" id="PF20772"/>
    </source>
</evidence>
<gene>
    <name evidence="9" type="ORF">G3M56_005910</name>
</gene>
<feature type="domain" description="TACO1/YebC-like second and third" evidence="7">
    <location>
        <begin position="79"/>
        <end position="235"/>
    </location>
</feature>
<dbReference type="GO" id="GO:0006355">
    <property type="term" value="P:regulation of DNA-templated transcription"/>
    <property type="evidence" value="ECO:0007669"/>
    <property type="project" value="UniProtKB-UniRule"/>
</dbReference>
<evidence type="ECO:0000256" key="3">
    <source>
        <dbReference type="ARBA" id="ARBA00023015"/>
    </source>
</evidence>
<organism evidence="9 10">
    <name type="scientific">Sulfuriroseicoccus oceanibius</name>
    <dbReference type="NCBI Taxonomy" id="2707525"/>
    <lineage>
        <taxon>Bacteria</taxon>
        <taxon>Pseudomonadati</taxon>
        <taxon>Verrucomicrobiota</taxon>
        <taxon>Verrucomicrobiia</taxon>
        <taxon>Verrucomicrobiales</taxon>
        <taxon>Verrucomicrobiaceae</taxon>
        <taxon>Sulfuriroseicoccus</taxon>
    </lineage>
</organism>
<comment type="similarity">
    <text evidence="1 6">Belongs to the TACO1 family.</text>
</comment>
<dbReference type="NCBIfam" id="NF009044">
    <property type="entry name" value="PRK12378.1"/>
    <property type="match status" value="1"/>
</dbReference>
<dbReference type="FunFam" id="1.10.10.200:FF:000004">
    <property type="entry name" value="Probable transcriptional regulatory protein BSBG_02618"/>
    <property type="match status" value="1"/>
</dbReference>
<evidence type="ECO:0000256" key="1">
    <source>
        <dbReference type="ARBA" id="ARBA00008724"/>
    </source>
</evidence>
<dbReference type="Gene3D" id="3.30.70.980">
    <property type="match status" value="2"/>
</dbReference>
<keyword evidence="10" id="KW-1185">Reference proteome</keyword>
<dbReference type="GO" id="GO:0003677">
    <property type="term" value="F:DNA binding"/>
    <property type="evidence" value="ECO:0007669"/>
    <property type="project" value="UniProtKB-UniRule"/>
</dbReference>
<keyword evidence="4 6" id="KW-0238">DNA-binding</keyword>
<feature type="domain" description="TACO1/YebC-like N-terminal" evidence="8">
    <location>
        <begin position="4"/>
        <end position="73"/>
    </location>
</feature>
<dbReference type="HAMAP" id="MF_00693">
    <property type="entry name" value="Transcrip_reg_TACO1"/>
    <property type="match status" value="1"/>
</dbReference>
<keyword evidence="5 6" id="KW-0804">Transcription</keyword>
<accession>A0A6B3LA10</accession>
<proteinExistence type="inferred from homology"/>
<evidence type="ECO:0000313" key="10">
    <source>
        <dbReference type="Proteomes" id="UP000475117"/>
    </source>
</evidence>
<dbReference type="InterPro" id="IPR049083">
    <property type="entry name" value="TACO1_YebC_N"/>
</dbReference>
<dbReference type="InterPro" id="IPR048300">
    <property type="entry name" value="TACO1_YebC-like_2nd/3rd_dom"/>
</dbReference>
<evidence type="ECO:0000256" key="6">
    <source>
        <dbReference type="HAMAP-Rule" id="MF_00693"/>
    </source>
</evidence>
<dbReference type="RefSeq" id="WP_164362798.1">
    <property type="nucleotide sequence ID" value="NZ_CP066776.1"/>
</dbReference>
<keyword evidence="2 6" id="KW-0963">Cytoplasm</keyword>
<dbReference type="AlphaFoldDB" id="A0A6B3LA10"/>
<keyword evidence="3 6" id="KW-0805">Transcription regulation</keyword>
<dbReference type="InterPro" id="IPR026564">
    <property type="entry name" value="Transcrip_reg_TACO1-like_dom3"/>
</dbReference>
<dbReference type="NCBIfam" id="TIGR01033">
    <property type="entry name" value="YebC/PmpR family DNA-binding transcriptional regulator"/>
    <property type="match status" value="1"/>
</dbReference>
<dbReference type="KEGG" id="soa:G3M56_005910"/>
<dbReference type="InterPro" id="IPR029072">
    <property type="entry name" value="YebC-like"/>
</dbReference>
<evidence type="ECO:0000256" key="5">
    <source>
        <dbReference type="ARBA" id="ARBA00023163"/>
    </source>
</evidence>